<feature type="compositionally biased region" description="Polar residues" evidence="1">
    <location>
        <begin position="141"/>
        <end position="161"/>
    </location>
</feature>
<feature type="compositionally biased region" description="Low complexity" evidence="1">
    <location>
        <begin position="449"/>
        <end position="460"/>
    </location>
</feature>
<reference evidence="2" key="2">
    <citation type="submission" date="2016-05" db="EMBL/GenBank/DDBJ databases">
        <title>Comparative analysis highlights variable genome content of wheat rusts and divergence of the mating loci.</title>
        <authorList>
            <person name="Cuomo C.A."/>
            <person name="Bakkeren G."/>
            <person name="Szabo L."/>
            <person name="Khalil H."/>
            <person name="Joly D."/>
            <person name="Goldberg J."/>
            <person name="Young S."/>
            <person name="Zeng Q."/>
            <person name="Fellers J."/>
        </authorList>
    </citation>
    <scope>NUCLEOTIDE SEQUENCE [LARGE SCALE GENOMIC DNA]</scope>
    <source>
        <strain evidence="2">1-1 BBBD Race 1</strain>
    </source>
</reference>
<feature type="region of interest" description="Disordered" evidence="1">
    <location>
        <begin position="1"/>
        <end position="21"/>
    </location>
</feature>
<reference evidence="3 4" key="3">
    <citation type="journal article" date="2017" name="G3 (Bethesda)">
        <title>Comparative analysis highlights variable genome content of wheat rusts and divergence of the mating loci.</title>
        <authorList>
            <person name="Cuomo C.A."/>
            <person name="Bakkeren G."/>
            <person name="Khalil H.B."/>
            <person name="Panwar V."/>
            <person name="Joly D."/>
            <person name="Linning R."/>
            <person name="Sakthikumar S."/>
            <person name="Song X."/>
            <person name="Adiconis X."/>
            <person name="Fan L."/>
            <person name="Goldberg J.M."/>
            <person name="Levin J.Z."/>
            <person name="Young S."/>
            <person name="Zeng Q."/>
            <person name="Anikster Y."/>
            <person name="Bruce M."/>
            <person name="Wang M."/>
            <person name="Yin C."/>
            <person name="McCallum B."/>
            <person name="Szabo L.J."/>
            <person name="Hulbert S."/>
            <person name="Chen X."/>
            <person name="Fellers J.P."/>
        </authorList>
    </citation>
    <scope>NUCLEOTIDE SEQUENCE</scope>
    <source>
        <strain evidence="3">isolate 1-1 / race 1 (BBBD)</strain>
        <strain evidence="4">Isolate 1-1 / race 1 (BBBD)</strain>
    </source>
</reference>
<proteinExistence type="predicted"/>
<evidence type="ECO:0000256" key="1">
    <source>
        <dbReference type="SAM" id="MobiDB-lite"/>
    </source>
</evidence>
<dbReference type="EnsemblFungi" id="PTTG_06455-t43_1">
    <property type="protein sequence ID" value="PTTG_06455-t43_1-p1"/>
    <property type="gene ID" value="PTTG_06455"/>
</dbReference>
<dbReference type="VEuPathDB" id="FungiDB:PTTG_06455"/>
<accession>A0A180GWC4</accession>
<feature type="compositionally biased region" description="Polar residues" evidence="1">
    <location>
        <begin position="64"/>
        <end position="82"/>
    </location>
</feature>
<feature type="compositionally biased region" description="Basic and acidic residues" evidence="1">
    <location>
        <begin position="464"/>
        <end position="476"/>
    </location>
</feature>
<gene>
    <name evidence="2" type="ORF">PTTG_06455</name>
</gene>
<feature type="region of interest" description="Disordered" evidence="1">
    <location>
        <begin position="134"/>
        <end position="161"/>
    </location>
</feature>
<dbReference type="Proteomes" id="UP000005240">
    <property type="component" value="Unassembled WGS sequence"/>
</dbReference>
<reference evidence="3" key="4">
    <citation type="submission" date="2025-05" db="UniProtKB">
        <authorList>
            <consortium name="EnsemblFungi"/>
        </authorList>
    </citation>
    <scope>IDENTIFICATION</scope>
    <source>
        <strain evidence="3">isolate 1-1 / race 1 (BBBD)</strain>
    </source>
</reference>
<keyword evidence="4" id="KW-1185">Reference proteome</keyword>
<feature type="region of interest" description="Disordered" evidence="1">
    <location>
        <begin position="60"/>
        <end position="82"/>
    </location>
</feature>
<evidence type="ECO:0000313" key="3">
    <source>
        <dbReference type="EnsemblFungi" id="PTTG_06455-t43_1-p1"/>
    </source>
</evidence>
<name>A0A180GWC4_PUCT1</name>
<dbReference type="AlphaFoldDB" id="A0A180GWC4"/>
<dbReference type="EMBL" id="ADAS02000015">
    <property type="protein sequence ID" value="OAV97060.1"/>
    <property type="molecule type" value="Genomic_DNA"/>
</dbReference>
<sequence>MSYDYNPDLQDPYMSSNRYSNLDAGTAPPSRCLPPSLCYPASQRSYNSGRNLNEHFEQPLAPYQPSSHAFESPSYTTAPHSRSVAAPNNTFDSFRWSPAPCRLFSQSLTVPNNTSESIIRRSYTQNWVRASLAPPTERSDQFSPVSQFSTGPSNMSDSYSQNQLRISPAPTKLPNAFRSDSVIHLSYSQNQLCVSPAPSELPSHFRSDSVIHPSYSQNQLCVSPAPSELPSHFRCTPAPSQAFTRSSTSFTDETDSIRVILAPERQISPVLSPLPDATKAIRLTCSSNLRGPALRNSSPTPQFHCAISFEIYCPDKKTKKKDPVWVCFRQPKTGCSVTFNPAKISWTTFKSIIKEEASLKYKHMGQKIDEGTESDPLTITWSAYILRNKDWPKSSPINIHEDRTFKSWMKEIVESRRKKGGIQLRKLNPQDELKQARKEDLLAKNVLKGQSRLASSSQSQRRGRGPDSNDKEENSSCDEYKDLELYIDQIYEKYAINAHYNPLLPSYPNQVDPAKYILLTNANVDVWAKAMTKRTPSVTLDSPPSSIKYESRTLASPHKQNAGLALSFEPLQLVAIVLAITQANLAAQAQMISAAPAVVWQASLGLGQPTSTLSHTLEDYLAFAGVTEDVKITLERLCAQGINHYSDPAM</sequence>
<evidence type="ECO:0000313" key="4">
    <source>
        <dbReference type="Proteomes" id="UP000005240"/>
    </source>
</evidence>
<reference evidence="2" key="1">
    <citation type="submission" date="2009-11" db="EMBL/GenBank/DDBJ databases">
        <authorList>
            <consortium name="The Broad Institute Genome Sequencing Platform"/>
            <person name="Ward D."/>
            <person name="Feldgarden M."/>
            <person name="Earl A."/>
            <person name="Young S.K."/>
            <person name="Zeng Q."/>
            <person name="Koehrsen M."/>
            <person name="Alvarado L."/>
            <person name="Berlin A."/>
            <person name="Bochicchio J."/>
            <person name="Borenstein D."/>
            <person name="Chapman S.B."/>
            <person name="Chen Z."/>
            <person name="Engels R."/>
            <person name="Freedman E."/>
            <person name="Gellesch M."/>
            <person name="Goldberg J."/>
            <person name="Griggs A."/>
            <person name="Gujja S."/>
            <person name="Heilman E."/>
            <person name="Heiman D."/>
            <person name="Hepburn T."/>
            <person name="Howarth C."/>
            <person name="Jen D."/>
            <person name="Larson L."/>
            <person name="Lewis B."/>
            <person name="Mehta T."/>
            <person name="Park D."/>
            <person name="Pearson M."/>
            <person name="Roberts A."/>
            <person name="Saif S."/>
            <person name="Shea T."/>
            <person name="Shenoy N."/>
            <person name="Sisk P."/>
            <person name="Stolte C."/>
            <person name="Sykes S."/>
            <person name="Thomson T."/>
            <person name="Walk T."/>
            <person name="White J."/>
            <person name="Yandava C."/>
            <person name="Izard J."/>
            <person name="Baranova O.V."/>
            <person name="Blanton J.M."/>
            <person name="Tanner A.C."/>
            <person name="Dewhirst F.E."/>
            <person name="Haas B."/>
            <person name="Nusbaum C."/>
            <person name="Birren B."/>
        </authorList>
    </citation>
    <scope>NUCLEOTIDE SEQUENCE [LARGE SCALE GENOMIC DNA]</scope>
    <source>
        <strain evidence="2">1-1 BBBD Race 1</strain>
    </source>
</reference>
<organism evidence="2">
    <name type="scientific">Puccinia triticina (isolate 1-1 / race 1 (BBBD))</name>
    <name type="common">Brown leaf rust fungus</name>
    <dbReference type="NCBI Taxonomy" id="630390"/>
    <lineage>
        <taxon>Eukaryota</taxon>
        <taxon>Fungi</taxon>
        <taxon>Dikarya</taxon>
        <taxon>Basidiomycota</taxon>
        <taxon>Pucciniomycotina</taxon>
        <taxon>Pucciniomycetes</taxon>
        <taxon>Pucciniales</taxon>
        <taxon>Pucciniaceae</taxon>
        <taxon>Puccinia</taxon>
    </lineage>
</organism>
<evidence type="ECO:0000313" key="2">
    <source>
        <dbReference type="EMBL" id="OAV97060.1"/>
    </source>
</evidence>
<feature type="region of interest" description="Disordered" evidence="1">
    <location>
        <begin position="449"/>
        <end position="476"/>
    </location>
</feature>
<protein>
    <submittedName>
        <fullName evidence="2 3">Uncharacterized protein</fullName>
    </submittedName>
</protein>